<dbReference type="OrthoDB" id="202840at2759"/>
<dbReference type="SFLD" id="SFLDS00019">
    <property type="entry name" value="Glutathione_Transferase_(cytos"/>
    <property type="match status" value="1"/>
</dbReference>
<dbReference type="InterPro" id="IPR010987">
    <property type="entry name" value="Glutathione-S-Trfase_C-like"/>
</dbReference>
<dbReference type="SFLD" id="SFLDG00358">
    <property type="entry name" value="Main_(cytGST)"/>
    <property type="match status" value="1"/>
</dbReference>
<sequence length="227" mass="24995">MSTATSPQLTLHTFFRSTSAGRIRVALNLKGLDYKPIFVNLFKDEHLTPEYAKLNPSRTVPLLVDHTSDRNVSIGQSQAALEYLEEAFPDSKSLLPPKEDIGGRAFVRAIVGLIVSDTQPVTSLRLLNAVEKLGADRLGFAREWTSRGLRAVEEMMEQSGKEGKYCYGDQVTMADVCLVSAMWNAVLYGVDLAEFPRVSGVYDAMSRLEEVKKALPANQGDAPKEGK</sequence>
<dbReference type="SUPFAM" id="SSF52833">
    <property type="entry name" value="Thioredoxin-like"/>
    <property type="match status" value="1"/>
</dbReference>
<keyword evidence="4" id="KW-0413">Isomerase</keyword>
<organism evidence="4 5">
    <name type="scientific">Rhizodiscina lignyota</name>
    <dbReference type="NCBI Taxonomy" id="1504668"/>
    <lineage>
        <taxon>Eukaryota</taxon>
        <taxon>Fungi</taxon>
        <taxon>Dikarya</taxon>
        <taxon>Ascomycota</taxon>
        <taxon>Pezizomycotina</taxon>
        <taxon>Dothideomycetes</taxon>
        <taxon>Pleosporomycetidae</taxon>
        <taxon>Aulographales</taxon>
        <taxon>Rhizodiscinaceae</taxon>
        <taxon>Rhizodiscina</taxon>
    </lineage>
</organism>
<dbReference type="PANTHER" id="PTHR42673">
    <property type="entry name" value="MALEYLACETOACETATE ISOMERASE"/>
    <property type="match status" value="1"/>
</dbReference>
<evidence type="ECO:0000256" key="1">
    <source>
        <dbReference type="ARBA" id="ARBA00010007"/>
    </source>
</evidence>
<dbReference type="AlphaFoldDB" id="A0A9P4I7Z8"/>
<dbReference type="InterPro" id="IPR004045">
    <property type="entry name" value="Glutathione_S-Trfase_N"/>
</dbReference>
<name>A0A9P4I7Z8_9PEZI</name>
<dbReference type="InterPro" id="IPR004046">
    <property type="entry name" value="GST_C"/>
</dbReference>
<dbReference type="InterPro" id="IPR040079">
    <property type="entry name" value="Glutathione_S-Trfase"/>
</dbReference>
<accession>A0A9P4I7Z8</accession>
<dbReference type="NCBIfam" id="TIGR01262">
    <property type="entry name" value="maiA"/>
    <property type="match status" value="1"/>
</dbReference>
<dbReference type="Gene3D" id="3.40.30.10">
    <property type="entry name" value="Glutaredoxin"/>
    <property type="match status" value="1"/>
</dbReference>
<evidence type="ECO:0000313" key="4">
    <source>
        <dbReference type="EMBL" id="KAF2094553.1"/>
    </source>
</evidence>
<dbReference type="InterPro" id="IPR005955">
    <property type="entry name" value="GST_Zeta"/>
</dbReference>
<dbReference type="GO" id="GO:0006749">
    <property type="term" value="P:glutathione metabolic process"/>
    <property type="evidence" value="ECO:0007669"/>
    <property type="project" value="TreeGrafter"/>
</dbReference>
<dbReference type="GO" id="GO:0004364">
    <property type="term" value="F:glutathione transferase activity"/>
    <property type="evidence" value="ECO:0007669"/>
    <property type="project" value="TreeGrafter"/>
</dbReference>
<dbReference type="PROSITE" id="PS50405">
    <property type="entry name" value="GST_CTER"/>
    <property type="match status" value="1"/>
</dbReference>
<evidence type="ECO:0000259" key="2">
    <source>
        <dbReference type="PROSITE" id="PS50404"/>
    </source>
</evidence>
<dbReference type="PANTHER" id="PTHR42673:SF4">
    <property type="entry name" value="MALEYLACETOACETATE ISOMERASE"/>
    <property type="match status" value="1"/>
</dbReference>
<dbReference type="InterPro" id="IPR036282">
    <property type="entry name" value="Glutathione-S-Trfase_C_sf"/>
</dbReference>
<dbReference type="Proteomes" id="UP000799772">
    <property type="component" value="Unassembled WGS sequence"/>
</dbReference>
<dbReference type="GO" id="GO:0005739">
    <property type="term" value="C:mitochondrion"/>
    <property type="evidence" value="ECO:0007669"/>
    <property type="project" value="TreeGrafter"/>
</dbReference>
<dbReference type="GO" id="GO:0016034">
    <property type="term" value="F:maleylacetoacetate isomerase activity"/>
    <property type="evidence" value="ECO:0007669"/>
    <property type="project" value="TreeGrafter"/>
</dbReference>
<dbReference type="PROSITE" id="PS50404">
    <property type="entry name" value="GST_NTER"/>
    <property type="match status" value="1"/>
</dbReference>
<dbReference type="EMBL" id="ML978134">
    <property type="protein sequence ID" value="KAF2094553.1"/>
    <property type="molecule type" value="Genomic_DNA"/>
</dbReference>
<dbReference type="Gene3D" id="1.20.1050.10">
    <property type="match status" value="1"/>
</dbReference>
<keyword evidence="5" id="KW-1185">Reference proteome</keyword>
<evidence type="ECO:0000259" key="3">
    <source>
        <dbReference type="PROSITE" id="PS50405"/>
    </source>
</evidence>
<dbReference type="Pfam" id="PF13409">
    <property type="entry name" value="GST_N_2"/>
    <property type="match status" value="1"/>
</dbReference>
<evidence type="ECO:0000313" key="5">
    <source>
        <dbReference type="Proteomes" id="UP000799772"/>
    </source>
</evidence>
<feature type="domain" description="GST N-terminal" evidence="2">
    <location>
        <begin position="7"/>
        <end position="92"/>
    </location>
</feature>
<dbReference type="GO" id="GO:0006559">
    <property type="term" value="P:L-phenylalanine catabolic process"/>
    <property type="evidence" value="ECO:0007669"/>
    <property type="project" value="TreeGrafter"/>
</dbReference>
<protein>
    <submittedName>
        <fullName evidence="4">Maleylacetoacetate isomerase</fullName>
    </submittedName>
</protein>
<reference evidence="4" key="1">
    <citation type="journal article" date="2020" name="Stud. Mycol.">
        <title>101 Dothideomycetes genomes: a test case for predicting lifestyles and emergence of pathogens.</title>
        <authorList>
            <person name="Haridas S."/>
            <person name="Albert R."/>
            <person name="Binder M."/>
            <person name="Bloem J."/>
            <person name="Labutti K."/>
            <person name="Salamov A."/>
            <person name="Andreopoulos B."/>
            <person name="Baker S."/>
            <person name="Barry K."/>
            <person name="Bills G."/>
            <person name="Bluhm B."/>
            <person name="Cannon C."/>
            <person name="Castanera R."/>
            <person name="Culley D."/>
            <person name="Daum C."/>
            <person name="Ezra D."/>
            <person name="Gonzalez J."/>
            <person name="Henrissat B."/>
            <person name="Kuo A."/>
            <person name="Liang C."/>
            <person name="Lipzen A."/>
            <person name="Lutzoni F."/>
            <person name="Magnuson J."/>
            <person name="Mondo S."/>
            <person name="Nolan M."/>
            <person name="Ohm R."/>
            <person name="Pangilinan J."/>
            <person name="Park H.-J."/>
            <person name="Ramirez L."/>
            <person name="Alfaro M."/>
            <person name="Sun H."/>
            <person name="Tritt A."/>
            <person name="Yoshinaga Y."/>
            <person name="Zwiers L.-H."/>
            <person name="Turgeon B."/>
            <person name="Goodwin S."/>
            <person name="Spatafora J."/>
            <person name="Crous P."/>
            <person name="Grigoriev I."/>
        </authorList>
    </citation>
    <scope>NUCLEOTIDE SEQUENCE</scope>
    <source>
        <strain evidence="4">CBS 133067</strain>
    </source>
</reference>
<dbReference type="SUPFAM" id="SSF47616">
    <property type="entry name" value="GST C-terminal domain-like"/>
    <property type="match status" value="1"/>
</dbReference>
<comment type="similarity">
    <text evidence="1">Belongs to the GST superfamily. Zeta family.</text>
</comment>
<feature type="domain" description="GST C-terminal" evidence="3">
    <location>
        <begin position="100"/>
        <end position="224"/>
    </location>
</feature>
<dbReference type="InterPro" id="IPR036249">
    <property type="entry name" value="Thioredoxin-like_sf"/>
</dbReference>
<comment type="caution">
    <text evidence="4">The sequence shown here is derived from an EMBL/GenBank/DDBJ whole genome shotgun (WGS) entry which is preliminary data.</text>
</comment>
<proteinExistence type="inferred from homology"/>
<dbReference type="Pfam" id="PF14497">
    <property type="entry name" value="GST_C_3"/>
    <property type="match status" value="1"/>
</dbReference>
<gene>
    <name evidence="4" type="ORF">NA57DRAFT_68604</name>
</gene>